<evidence type="ECO:0000313" key="3">
    <source>
        <dbReference type="Proteomes" id="UP001172102"/>
    </source>
</evidence>
<evidence type="ECO:0000256" key="1">
    <source>
        <dbReference type="SAM" id="MobiDB-lite"/>
    </source>
</evidence>
<accession>A0AA40B123</accession>
<keyword evidence="3" id="KW-1185">Reference proteome</keyword>
<reference evidence="2" key="1">
    <citation type="submission" date="2023-06" db="EMBL/GenBank/DDBJ databases">
        <title>Genome-scale phylogeny and comparative genomics of the fungal order Sordariales.</title>
        <authorList>
            <consortium name="Lawrence Berkeley National Laboratory"/>
            <person name="Hensen N."/>
            <person name="Bonometti L."/>
            <person name="Westerberg I."/>
            <person name="Brannstrom I.O."/>
            <person name="Guillou S."/>
            <person name="Cros-Aarteil S."/>
            <person name="Calhoun S."/>
            <person name="Haridas S."/>
            <person name="Kuo A."/>
            <person name="Mondo S."/>
            <person name="Pangilinan J."/>
            <person name="Riley R."/>
            <person name="Labutti K."/>
            <person name="Andreopoulos B."/>
            <person name="Lipzen A."/>
            <person name="Chen C."/>
            <person name="Yanf M."/>
            <person name="Daum C."/>
            <person name="Ng V."/>
            <person name="Clum A."/>
            <person name="Steindorff A."/>
            <person name="Ohm R."/>
            <person name="Martin F."/>
            <person name="Silar P."/>
            <person name="Natvig D."/>
            <person name="Lalanne C."/>
            <person name="Gautier V."/>
            <person name="Ament-Velasquez S.L."/>
            <person name="Kruys A."/>
            <person name="Hutchinson M.I."/>
            <person name="Powell A.J."/>
            <person name="Barry K."/>
            <person name="Miller A.N."/>
            <person name="Grigoriev I.V."/>
            <person name="Debuchy R."/>
            <person name="Gladieux P."/>
            <person name="Thoren M.H."/>
            <person name="Johannesson H."/>
        </authorList>
    </citation>
    <scope>NUCLEOTIDE SEQUENCE</scope>
    <source>
        <strain evidence="2">SMH4607-1</strain>
    </source>
</reference>
<dbReference type="EMBL" id="JAUKUA010000002">
    <property type="protein sequence ID" value="KAK0725727.1"/>
    <property type="molecule type" value="Genomic_DNA"/>
</dbReference>
<comment type="caution">
    <text evidence="2">The sequence shown here is derived from an EMBL/GenBank/DDBJ whole genome shotgun (WGS) entry which is preliminary data.</text>
</comment>
<feature type="compositionally biased region" description="Gly residues" evidence="1">
    <location>
        <begin position="168"/>
        <end position="179"/>
    </location>
</feature>
<dbReference type="Proteomes" id="UP001172102">
    <property type="component" value="Unassembled WGS sequence"/>
</dbReference>
<feature type="compositionally biased region" description="Polar residues" evidence="1">
    <location>
        <begin position="148"/>
        <end position="157"/>
    </location>
</feature>
<feature type="region of interest" description="Disordered" evidence="1">
    <location>
        <begin position="135"/>
        <end position="183"/>
    </location>
</feature>
<organism evidence="2 3">
    <name type="scientific">Lasiosphaeris hirsuta</name>
    <dbReference type="NCBI Taxonomy" id="260670"/>
    <lineage>
        <taxon>Eukaryota</taxon>
        <taxon>Fungi</taxon>
        <taxon>Dikarya</taxon>
        <taxon>Ascomycota</taxon>
        <taxon>Pezizomycotina</taxon>
        <taxon>Sordariomycetes</taxon>
        <taxon>Sordariomycetidae</taxon>
        <taxon>Sordariales</taxon>
        <taxon>Lasiosphaeriaceae</taxon>
        <taxon>Lasiosphaeris</taxon>
    </lineage>
</organism>
<sequence>MSTIRSPGFRLSLFSRPWRFRPLHPQHFLPRHLPPYPRESRSRIMAGNGVARAGPGRWGVEGGILVIHPYAAFPITEAWQIHKPRRIDKERVSFIGPLSYTTLQPLHIPFLCPLVREPMPYLSLSPLSTAARSVMPPAQGETSLEPLQPSTPATVTPTRCHPAMTNKAGGGGGGIGAGPNGWPNDGRRMRVRCVCLLFMLRTSEGPGRDSVGRFLQQRQDQWHNDERPLPQMTGFASESAAGVPAPGARNLSDGKAF</sequence>
<dbReference type="AlphaFoldDB" id="A0AA40B123"/>
<proteinExistence type="predicted"/>
<feature type="region of interest" description="Disordered" evidence="1">
    <location>
        <begin position="225"/>
        <end position="257"/>
    </location>
</feature>
<gene>
    <name evidence="2" type="ORF">B0H67DRAFT_138502</name>
</gene>
<protein>
    <submittedName>
        <fullName evidence="2">Uncharacterized protein</fullName>
    </submittedName>
</protein>
<evidence type="ECO:0000313" key="2">
    <source>
        <dbReference type="EMBL" id="KAK0725727.1"/>
    </source>
</evidence>
<name>A0AA40B123_9PEZI</name>